<accession>A0A918A9D3</accession>
<gene>
    <name evidence="2" type="ORF">GCM10012278_53500</name>
</gene>
<proteinExistence type="predicted"/>
<dbReference type="InterPro" id="IPR054567">
    <property type="entry name" value="NNH7"/>
</dbReference>
<keyword evidence="3" id="KW-1185">Reference proteome</keyword>
<evidence type="ECO:0000313" key="2">
    <source>
        <dbReference type="EMBL" id="GGP11133.1"/>
    </source>
</evidence>
<feature type="domain" description="NACHT N-terminal Helical" evidence="1">
    <location>
        <begin position="3"/>
        <end position="190"/>
    </location>
</feature>
<sequence length="851" mass="94551">MRSLGGTDPVLDALQSAGSAALPIGGVLEARNELVKVGIDLLAGWREWRPGSTWRSRTDRFEAAHAVLVMTAYFEALGTLDLPFAPSGLETPHGDGGHVWDLATPLCPAPHRPFAQAVAAVRGYYRALSGQLLAFVAELDLWARLDEHARQWTAAAYGDELVERAVLRYADRYRTLAEDVPELAYWAGIADHQPSLAGMAELERLISLVASGAALPERLATLDRLHQAALVRPIAETGDLPIGLRLPTLAQAYVTPRFRAAEIAPGDDPSVEEWWEGHELRADLPVFLSGFLTASAAGEVPLIVLGQPGSGKSVLSKVLAARLRDAPFLPIRVPLREVSATAGIQEQIEQAVHHLSGERQDWPAIARSANGALPVVILDGFDELLQATGVRQSDYLMKVARFQHREADAGRAVAVIVTSRTAVANRAGLPEGTVVARLEPFGTTAMRTWLEVWNAVNADYFSAAGLEPFTFDVALSQRHLARQPLLLLMLAFYDADGNALRRENRTLGQAELYERLMTRYAERALEMRHPREQVARLVERELLRLSFVAASMFNRGRQWATTEEVDADLDVLLPEQRRTPGLATPHSAGHEALARSFFVHRAQAVRDDEVLHTYEFLHATFGEFLIARLLASLMRELVAQESSLALTGVHDGLLRTLLSWATISSRLPVVAFLQELVHDADRWRAVVLRLFRELDAREDSSIAAYRPWIAGPHRRYAYYSANLMVLALSCAPELRASEFMPGHEDVVTEWRSYALLWRSQCALAEWQSLVDLVAVRPVWSQDDVRELHLKLSPQELWEPGPFSWSWAGVDKLLSIAQLRRQVMFSALADEGALLALYMDDLRTHQQAHRRP</sequence>
<dbReference type="InterPro" id="IPR027417">
    <property type="entry name" value="P-loop_NTPase"/>
</dbReference>
<reference evidence="2" key="1">
    <citation type="journal article" date="2014" name="Int. J. Syst. Evol. Microbiol.">
        <title>Complete genome sequence of Corynebacterium casei LMG S-19264T (=DSM 44701T), isolated from a smear-ripened cheese.</title>
        <authorList>
            <consortium name="US DOE Joint Genome Institute (JGI-PGF)"/>
            <person name="Walter F."/>
            <person name="Albersmeier A."/>
            <person name="Kalinowski J."/>
            <person name="Ruckert C."/>
        </authorList>
    </citation>
    <scope>NUCLEOTIDE SEQUENCE</scope>
    <source>
        <strain evidence="2">CGMCC 4.7430</strain>
    </source>
</reference>
<organism evidence="2 3">
    <name type="scientific">Nonomuraea glycinis</name>
    <dbReference type="NCBI Taxonomy" id="2047744"/>
    <lineage>
        <taxon>Bacteria</taxon>
        <taxon>Bacillati</taxon>
        <taxon>Actinomycetota</taxon>
        <taxon>Actinomycetes</taxon>
        <taxon>Streptosporangiales</taxon>
        <taxon>Streptosporangiaceae</taxon>
        <taxon>Nonomuraea</taxon>
    </lineage>
</organism>
<dbReference type="EMBL" id="BMNK01000010">
    <property type="protein sequence ID" value="GGP11133.1"/>
    <property type="molecule type" value="Genomic_DNA"/>
</dbReference>
<dbReference type="SUPFAM" id="SSF52540">
    <property type="entry name" value="P-loop containing nucleoside triphosphate hydrolases"/>
    <property type="match status" value="1"/>
</dbReference>
<reference evidence="2" key="2">
    <citation type="submission" date="2020-09" db="EMBL/GenBank/DDBJ databases">
        <authorList>
            <person name="Sun Q."/>
            <person name="Zhou Y."/>
        </authorList>
    </citation>
    <scope>NUCLEOTIDE SEQUENCE</scope>
    <source>
        <strain evidence="2">CGMCC 4.7430</strain>
    </source>
</reference>
<protein>
    <recommendedName>
        <fullName evidence="1">NACHT N-terminal Helical domain-containing protein</fullName>
    </recommendedName>
</protein>
<dbReference type="Pfam" id="PF22738">
    <property type="entry name" value="NNH7"/>
    <property type="match status" value="1"/>
</dbReference>
<dbReference type="AlphaFoldDB" id="A0A918A9D3"/>
<evidence type="ECO:0000259" key="1">
    <source>
        <dbReference type="Pfam" id="PF22738"/>
    </source>
</evidence>
<name>A0A918A9D3_9ACTN</name>
<evidence type="ECO:0000313" key="3">
    <source>
        <dbReference type="Proteomes" id="UP000660745"/>
    </source>
</evidence>
<dbReference type="Gene3D" id="3.40.50.300">
    <property type="entry name" value="P-loop containing nucleotide triphosphate hydrolases"/>
    <property type="match status" value="1"/>
</dbReference>
<dbReference type="Proteomes" id="UP000660745">
    <property type="component" value="Unassembled WGS sequence"/>
</dbReference>
<comment type="caution">
    <text evidence="2">The sequence shown here is derived from an EMBL/GenBank/DDBJ whole genome shotgun (WGS) entry which is preliminary data.</text>
</comment>